<feature type="domain" description="Orn/DAP/Arg decarboxylase 2 N-terminal" evidence="9">
    <location>
        <begin position="25"/>
        <end position="265"/>
    </location>
</feature>
<dbReference type="InterPro" id="IPR000183">
    <property type="entry name" value="Orn/DAP/Arg_de-COase"/>
</dbReference>
<dbReference type="PROSITE" id="PS00878">
    <property type="entry name" value="ODR_DC_2_1"/>
    <property type="match status" value="1"/>
</dbReference>
<evidence type="ECO:0000313" key="10">
    <source>
        <dbReference type="EMBL" id="KLK89587.1"/>
    </source>
</evidence>
<accession>A0A0H1RAG6</accession>
<dbReference type="EC" id="4.1.1.17" evidence="6"/>
<proteinExistence type="inferred from homology"/>
<dbReference type="GO" id="GO:0004586">
    <property type="term" value="F:ornithine decarboxylase activity"/>
    <property type="evidence" value="ECO:0007669"/>
    <property type="project" value="UniProtKB-EC"/>
</dbReference>
<dbReference type="RefSeq" id="WP_047192785.1">
    <property type="nucleotide sequence ID" value="NZ_LCYG01000136.1"/>
</dbReference>
<dbReference type="InterPro" id="IPR009006">
    <property type="entry name" value="Ala_racemase/Decarboxylase_C"/>
</dbReference>
<dbReference type="STRING" id="1225564.AA309_30465"/>
<dbReference type="PATRIC" id="fig|1225564.3.peg.866"/>
<evidence type="ECO:0000259" key="9">
    <source>
        <dbReference type="Pfam" id="PF02784"/>
    </source>
</evidence>
<dbReference type="CDD" id="cd00622">
    <property type="entry name" value="PLPDE_III_ODC"/>
    <property type="match status" value="1"/>
</dbReference>
<dbReference type="EMBL" id="LCYG01000136">
    <property type="protein sequence ID" value="KLK89587.1"/>
    <property type="molecule type" value="Genomic_DNA"/>
</dbReference>
<sequence>MTQRIREFLRNRREDGPCVVVDLDVVRDNYSKFARALPDTRVFYAVKANPAPEVLKLLADLGSCFDTASVVEIELALAAGATPDRISFGNTIKKERDIARALGIGVRLYAVDCEAEVEKVARAAAAAGVAASEVKVFCRILCDGAGAEWPLSRKFGCVPEMAVDVLEHAVRQGLEAYGVSFHVGSQQRNTEAWDQALGSASAIFRECADRGIHLSMVNLGGGFPTKYLKTVPQVEAYGESIFRALSKHFGNRIPETIIEPGRGMVGNAGIIEAEVVLVSKKSRDEDEVRWVYLDIGKFGGLAETMDESIRYPIRTERDDDRMVPCVLAGPTCDSADVLYEKEPYLLPVSLEIGDKVLIEGTGAYTTTYSAVAFNGFPPLKSYVI</sequence>
<dbReference type="Proteomes" id="UP000035489">
    <property type="component" value="Unassembled WGS sequence"/>
</dbReference>
<evidence type="ECO:0000313" key="11">
    <source>
        <dbReference type="Proteomes" id="UP000035489"/>
    </source>
</evidence>
<organism evidence="10 11">
    <name type="scientific">Microvirga vignae</name>
    <dbReference type="NCBI Taxonomy" id="1225564"/>
    <lineage>
        <taxon>Bacteria</taxon>
        <taxon>Pseudomonadati</taxon>
        <taxon>Pseudomonadota</taxon>
        <taxon>Alphaproteobacteria</taxon>
        <taxon>Hyphomicrobiales</taxon>
        <taxon>Methylobacteriaceae</taxon>
        <taxon>Microvirga</taxon>
    </lineage>
</organism>
<dbReference type="Gene3D" id="2.40.37.10">
    <property type="entry name" value="Lyase, Ornithine Decarboxylase, Chain A, domain 1"/>
    <property type="match status" value="1"/>
</dbReference>
<dbReference type="Gene3D" id="3.20.20.10">
    <property type="entry name" value="Alanine racemase"/>
    <property type="match status" value="1"/>
</dbReference>
<comment type="similarity">
    <text evidence="2">Belongs to the Orn/Lys/Arg decarboxylase class-II family.</text>
</comment>
<dbReference type="PANTHER" id="PTHR11482">
    <property type="entry name" value="ARGININE/DIAMINOPIMELATE/ORNITHINE DECARBOXYLASE"/>
    <property type="match status" value="1"/>
</dbReference>
<evidence type="ECO:0000256" key="1">
    <source>
        <dbReference type="ARBA" id="ARBA00001933"/>
    </source>
</evidence>
<comment type="cofactor">
    <cofactor evidence="1 8">
        <name>pyridoxal 5'-phosphate</name>
        <dbReference type="ChEBI" id="CHEBI:597326"/>
    </cofactor>
</comment>
<feature type="modified residue" description="N6-(pyridoxal phosphate)lysine" evidence="8">
    <location>
        <position position="47"/>
    </location>
</feature>
<protein>
    <recommendedName>
        <fullName evidence="6">ornithine decarboxylase</fullName>
        <ecNumber evidence="6">4.1.1.17</ecNumber>
    </recommendedName>
</protein>
<evidence type="ECO:0000256" key="5">
    <source>
        <dbReference type="ARBA" id="ARBA00034115"/>
    </source>
</evidence>
<dbReference type="PANTHER" id="PTHR11482:SF6">
    <property type="entry name" value="ORNITHINE DECARBOXYLASE 1-RELATED"/>
    <property type="match status" value="1"/>
</dbReference>
<dbReference type="InterPro" id="IPR002433">
    <property type="entry name" value="Orn_de-COase"/>
</dbReference>
<dbReference type="InterPro" id="IPR029066">
    <property type="entry name" value="PLP-binding_barrel"/>
</dbReference>
<feature type="active site" description="Proton donor" evidence="8">
    <location>
        <position position="332"/>
    </location>
</feature>
<dbReference type="SUPFAM" id="SSF50621">
    <property type="entry name" value="Alanine racemase C-terminal domain-like"/>
    <property type="match status" value="1"/>
</dbReference>
<comment type="catalytic activity">
    <reaction evidence="7">
        <text>L-ornithine + H(+) = putrescine + CO2</text>
        <dbReference type="Rhea" id="RHEA:22964"/>
        <dbReference type="ChEBI" id="CHEBI:15378"/>
        <dbReference type="ChEBI" id="CHEBI:16526"/>
        <dbReference type="ChEBI" id="CHEBI:46911"/>
        <dbReference type="ChEBI" id="CHEBI:326268"/>
        <dbReference type="EC" id="4.1.1.17"/>
    </reaction>
</comment>
<dbReference type="InterPro" id="IPR022653">
    <property type="entry name" value="De-COase2_pyr-phos_BS"/>
</dbReference>
<evidence type="ECO:0000256" key="7">
    <source>
        <dbReference type="ARBA" id="ARBA00049127"/>
    </source>
</evidence>
<dbReference type="PRINTS" id="PR01182">
    <property type="entry name" value="ORNDCRBXLASE"/>
</dbReference>
<evidence type="ECO:0000256" key="2">
    <source>
        <dbReference type="ARBA" id="ARBA00008872"/>
    </source>
</evidence>
<dbReference type="SUPFAM" id="SSF51419">
    <property type="entry name" value="PLP-binding barrel"/>
    <property type="match status" value="1"/>
</dbReference>
<dbReference type="AlphaFoldDB" id="A0A0H1RAG6"/>
<evidence type="ECO:0000256" key="8">
    <source>
        <dbReference type="PIRSR" id="PIRSR600183-50"/>
    </source>
</evidence>
<dbReference type="PRINTS" id="PR01179">
    <property type="entry name" value="ODADCRBXLASE"/>
</dbReference>
<dbReference type="GO" id="GO:0033387">
    <property type="term" value="P:putrescine biosynthetic process from arginine, via ornithine"/>
    <property type="evidence" value="ECO:0007669"/>
    <property type="project" value="TreeGrafter"/>
</dbReference>
<keyword evidence="3 8" id="KW-0663">Pyridoxal phosphate</keyword>
<dbReference type="FunFam" id="3.20.20.10:FF:000008">
    <property type="entry name" value="Ornithine decarboxylase"/>
    <property type="match status" value="1"/>
</dbReference>
<dbReference type="GO" id="GO:0005737">
    <property type="term" value="C:cytoplasm"/>
    <property type="evidence" value="ECO:0007669"/>
    <property type="project" value="TreeGrafter"/>
</dbReference>
<gene>
    <name evidence="10" type="ORF">AA309_30465</name>
</gene>
<dbReference type="Pfam" id="PF02784">
    <property type="entry name" value="Orn_Arg_deC_N"/>
    <property type="match status" value="1"/>
</dbReference>
<comment type="caution">
    <text evidence="10">The sequence shown here is derived from an EMBL/GenBank/DDBJ whole genome shotgun (WGS) entry which is preliminary data.</text>
</comment>
<dbReference type="OrthoDB" id="9802147at2"/>
<dbReference type="FunFam" id="2.40.37.10:FF:000004">
    <property type="entry name" value="Ornithine decarboxylase"/>
    <property type="match status" value="1"/>
</dbReference>
<dbReference type="InterPro" id="IPR022644">
    <property type="entry name" value="De-COase2_N"/>
</dbReference>
<name>A0A0H1RAG6_9HYPH</name>
<keyword evidence="4" id="KW-0456">Lyase</keyword>
<evidence type="ECO:0000256" key="4">
    <source>
        <dbReference type="ARBA" id="ARBA00023239"/>
    </source>
</evidence>
<evidence type="ECO:0000256" key="6">
    <source>
        <dbReference type="ARBA" id="ARBA00034138"/>
    </source>
</evidence>
<evidence type="ECO:0000256" key="3">
    <source>
        <dbReference type="ARBA" id="ARBA00022898"/>
    </source>
</evidence>
<keyword evidence="11" id="KW-1185">Reference proteome</keyword>
<comment type="pathway">
    <text evidence="5">Amine and polyamine biosynthesis; putrescine biosynthesis via L-ornithine pathway; putrescine from L-ornithine: step 1/1.</text>
</comment>
<reference evidence="10 11" key="1">
    <citation type="submission" date="2015-05" db="EMBL/GenBank/DDBJ databases">
        <title>Draft genome sequence of Microvirga vignae strain BR3299, a novel nitrogen fixing bacteria isolated from Brazil semi-aired region.</title>
        <authorList>
            <person name="Zilli J.E."/>
            <person name="Passos S.R."/>
            <person name="Leite J."/>
            <person name="Baldani J.I."/>
            <person name="Xavier G.R."/>
            <person name="Rumjaneck N.G."/>
            <person name="Simoes-Araujo J.L."/>
        </authorList>
    </citation>
    <scope>NUCLEOTIDE SEQUENCE [LARGE SCALE GENOMIC DNA]</scope>
    <source>
        <strain evidence="10 11">BR3299</strain>
    </source>
</reference>